<dbReference type="Proteomes" id="UP000292082">
    <property type="component" value="Unassembled WGS sequence"/>
</dbReference>
<evidence type="ECO:0000313" key="3">
    <source>
        <dbReference type="EMBL" id="TBU59674.1"/>
    </source>
</evidence>
<name>A0A4Q9P8Z5_9APHY</name>
<dbReference type="Proteomes" id="UP000292957">
    <property type="component" value="Unassembled WGS sequence"/>
</dbReference>
<evidence type="ECO:0000256" key="1">
    <source>
        <dbReference type="SAM" id="MobiDB-lite"/>
    </source>
</evidence>
<reference evidence="3 4" key="1">
    <citation type="submission" date="2019-01" db="EMBL/GenBank/DDBJ databases">
        <title>Draft genome sequences of three monokaryotic isolates of the white-rot basidiomycete fungus Dichomitus squalens.</title>
        <authorList>
            <consortium name="DOE Joint Genome Institute"/>
            <person name="Lopez S.C."/>
            <person name="Andreopoulos B."/>
            <person name="Pangilinan J."/>
            <person name="Lipzen A."/>
            <person name="Riley R."/>
            <person name="Ahrendt S."/>
            <person name="Ng V."/>
            <person name="Barry K."/>
            <person name="Daum C."/>
            <person name="Grigoriev I.V."/>
            <person name="Hilden K.S."/>
            <person name="Makela M.R."/>
            <person name="de Vries R.P."/>
        </authorList>
    </citation>
    <scope>NUCLEOTIDE SEQUENCE [LARGE SCALE GENOMIC DNA]</scope>
    <source>
        <strain evidence="3 4">CBS 464.89</strain>
        <strain evidence="2">OM18370.1</strain>
    </source>
</reference>
<dbReference type="EMBL" id="ML143466">
    <property type="protein sequence ID" value="TBU25151.1"/>
    <property type="molecule type" value="Genomic_DNA"/>
</dbReference>
<keyword evidence="4" id="KW-1185">Reference proteome</keyword>
<gene>
    <name evidence="3" type="ORF">BD310DRAFT_816871</name>
    <name evidence="2" type="ORF">BD311DRAFT_670282</name>
</gene>
<proteinExistence type="predicted"/>
<dbReference type="EMBL" id="ML145111">
    <property type="protein sequence ID" value="TBU59674.1"/>
    <property type="molecule type" value="Genomic_DNA"/>
</dbReference>
<evidence type="ECO:0000313" key="2">
    <source>
        <dbReference type="EMBL" id="TBU25151.1"/>
    </source>
</evidence>
<accession>A0A4Q9P8Z5</accession>
<feature type="region of interest" description="Disordered" evidence="1">
    <location>
        <begin position="23"/>
        <end position="42"/>
    </location>
</feature>
<sequence length="83" mass="9082">MVHEATRFGGTLWDKRALEDRCPRGQMQGRDAGPELDARPSLQTRFSLPDGLLDTCRHASERSGTSQFEPTSIQAIANAISAP</sequence>
<evidence type="ECO:0000313" key="4">
    <source>
        <dbReference type="Proteomes" id="UP000292082"/>
    </source>
</evidence>
<protein>
    <submittedName>
        <fullName evidence="3">Uncharacterized protein</fullName>
    </submittedName>
</protein>
<dbReference type="AlphaFoldDB" id="A0A4Q9P8Z5"/>
<organism evidence="3 4">
    <name type="scientific">Dichomitus squalens</name>
    <dbReference type="NCBI Taxonomy" id="114155"/>
    <lineage>
        <taxon>Eukaryota</taxon>
        <taxon>Fungi</taxon>
        <taxon>Dikarya</taxon>
        <taxon>Basidiomycota</taxon>
        <taxon>Agaricomycotina</taxon>
        <taxon>Agaricomycetes</taxon>
        <taxon>Polyporales</taxon>
        <taxon>Polyporaceae</taxon>
        <taxon>Dichomitus</taxon>
    </lineage>
</organism>